<dbReference type="Gene3D" id="3.30.70.1170">
    <property type="entry name" value="Sun protein, domain 3"/>
    <property type="match status" value="1"/>
</dbReference>
<comment type="function">
    <text evidence="1">Specifically methylates the cytosine at position 967 (m5C967) of 16S rRNA.</text>
</comment>
<dbReference type="Pfam" id="PF22458">
    <property type="entry name" value="RsmF-B_ferredox"/>
    <property type="match status" value="1"/>
</dbReference>
<dbReference type="SUPFAM" id="SSF53335">
    <property type="entry name" value="S-adenosyl-L-methionine-dependent methyltransferases"/>
    <property type="match status" value="1"/>
</dbReference>
<evidence type="ECO:0000256" key="13">
    <source>
        <dbReference type="PROSITE-ProRule" id="PRU01023"/>
    </source>
</evidence>
<dbReference type="InterPro" id="IPR001678">
    <property type="entry name" value="MeTrfase_RsmB-F_NOP2_dom"/>
</dbReference>
<evidence type="ECO:0000256" key="1">
    <source>
        <dbReference type="ARBA" id="ARBA00002724"/>
    </source>
</evidence>
<proteinExistence type="inferred from homology"/>
<dbReference type="InterPro" id="IPR035926">
    <property type="entry name" value="NusB-like_sf"/>
</dbReference>
<dbReference type="SUPFAM" id="SSF48013">
    <property type="entry name" value="NusB-like"/>
    <property type="match status" value="1"/>
</dbReference>
<keyword evidence="6 13" id="KW-0489">Methyltransferase</keyword>
<dbReference type="Gene3D" id="1.10.940.10">
    <property type="entry name" value="NusB-like"/>
    <property type="match status" value="1"/>
</dbReference>
<dbReference type="NCBIfam" id="NF011494">
    <property type="entry name" value="PRK14902.1"/>
    <property type="match status" value="1"/>
</dbReference>
<dbReference type="GO" id="GO:0005737">
    <property type="term" value="C:cytoplasm"/>
    <property type="evidence" value="ECO:0007669"/>
    <property type="project" value="UniProtKB-SubCell"/>
</dbReference>
<evidence type="ECO:0000256" key="10">
    <source>
        <dbReference type="ARBA" id="ARBA00030399"/>
    </source>
</evidence>
<dbReference type="PANTHER" id="PTHR22807:SF53">
    <property type="entry name" value="RIBOSOMAL RNA SMALL SUBUNIT METHYLTRANSFERASE B-RELATED"/>
    <property type="match status" value="1"/>
</dbReference>
<evidence type="ECO:0000259" key="14">
    <source>
        <dbReference type="PROSITE" id="PS51686"/>
    </source>
</evidence>
<protein>
    <recommendedName>
        <fullName evidence="3">16S rRNA (cytosine(967)-C(5))-methyltransferase</fullName>
        <ecNumber evidence="3">2.1.1.176</ecNumber>
    </recommendedName>
    <alternativeName>
        <fullName evidence="10">16S rRNA m5C967 methyltransferase</fullName>
    </alternativeName>
    <alternativeName>
        <fullName evidence="11">rRNA (cytosine-C(5)-)-methyltransferase RsmB</fullName>
    </alternativeName>
</protein>
<dbReference type="AlphaFoldDB" id="A0A412B0D4"/>
<comment type="subcellular location">
    <subcellularLocation>
        <location evidence="2">Cytoplasm</location>
    </subcellularLocation>
</comment>
<evidence type="ECO:0000256" key="11">
    <source>
        <dbReference type="ARBA" id="ARBA00031088"/>
    </source>
</evidence>
<evidence type="ECO:0000256" key="2">
    <source>
        <dbReference type="ARBA" id="ARBA00004496"/>
    </source>
</evidence>
<keyword evidence="4" id="KW-0963">Cytoplasm</keyword>
<evidence type="ECO:0000256" key="7">
    <source>
        <dbReference type="ARBA" id="ARBA00022679"/>
    </source>
</evidence>
<feature type="binding site" evidence="13">
    <location>
        <begin position="262"/>
        <end position="268"/>
    </location>
    <ligand>
        <name>S-adenosyl-L-methionine</name>
        <dbReference type="ChEBI" id="CHEBI:59789"/>
    </ligand>
</feature>
<evidence type="ECO:0000256" key="5">
    <source>
        <dbReference type="ARBA" id="ARBA00022552"/>
    </source>
</evidence>
<dbReference type="GO" id="GO:0008649">
    <property type="term" value="F:rRNA methyltransferase activity"/>
    <property type="evidence" value="ECO:0007669"/>
    <property type="project" value="InterPro"/>
</dbReference>
<dbReference type="GO" id="GO:0006355">
    <property type="term" value="P:regulation of DNA-templated transcription"/>
    <property type="evidence" value="ECO:0007669"/>
    <property type="project" value="InterPro"/>
</dbReference>
<dbReference type="NCBIfam" id="TIGR00563">
    <property type="entry name" value="rsmB"/>
    <property type="match status" value="1"/>
</dbReference>
<dbReference type="PRINTS" id="PR02008">
    <property type="entry name" value="RCMTFAMILY"/>
</dbReference>
<reference evidence="15 16" key="1">
    <citation type="submission" date="2018-08" db="EMBL/GenBank/DDBJ databases">
        <title>A genome reference for cultivated species of the human gut microbiota.</title>
        <authorList>
            <person name="Zou Y."/>
            <person name="Xue W."/>
            <person name="Luo G."/>
        </authorList>
    </citation>
    <scope>NUCLEOTIDE SEQUENCE [LARGE SCALE GENOMIC DNA]</scope>
    <source>
        <strain evidence="15 16">AF28-26</strain>
    </source>
</reference>
<dbReference type="Proteomes" id="UP000284751">
    <property type="component" value="Unassembled WGS sequence"/>
</dbReference>
<evidence type="ECO:0000256" key="6">
    <source>
        <dbReference type="ARBA" id="ARBA00022603"/>
    </source>
</evidence>
<feature type="active site" description="Nucleophile" evidence="13">
    <location>
        <position position="382"/>
    </location>
</feature>
<dbReference type="InterPro" id="IPR049560">
    <property type="entry name" value="MeTrfase_RsmB-F_NOP2_cat"/>
</dbReference>
<keyword evidence="8 13" id="KW-0949">S-adenosyl-L-methionine</keyword>
<name>A0A412B0D4_9FIRM</name>
<comment type="catalytic activity">
    <reaction evidence="12">
        <text>cytidine(967) in 16S rRNA + S-adenosyl-L-methionine = 5-methylcytidine(967) in 16S rRNA + S-adenosyl-L-homocysteine + H(+)</text>
        <dbReference type="Rhea" id="RHEA:42748"/>
        <dbReference type="Rhea" id="RHEA-COMP:10219"/>
        <dbReference type="Rhea" id="RHEA-COMP:10220"/>
        <dbReference type="ChEBI" id="CHEBI:15378"/>
        <dbReference type="ChEBI" id="CHEBI:57856"/>
        <dbReference type="ChEBI" id="CHEBI:59789"/>
        <dbReference type="ChEBI" id="CHEBI:74483"/>
        <dbReference type="ChEBI" id="CHEBI:82748"/>
        <dbReference type="EC" id="2.1.1.176"/>
    </reaction>
</comment>
<comment type="caution">
    <text evidence="15">The sequence shown here is derived from an EMBL/GenBank/DDBJ whole genome shotgun (WGS) entry which is preliminary data.</text>
</comment>
<dbReference type="Pfam" id="PF01189">
    <property type="entry name" value="Methyltr_RsmB-F"/>
    <property type="match status" value="1"/>
</dbReference>
<dbReference type="InterPro" id="IPR004573">
    <property type="entry name" value="rRNA_ssu_MeTfrase_B"/>
</dbReference>
<evidence type="ECO:0000256" key="12">
    <source>
        <dbReference type="ARBA" id="ARBA00047283"/>
    </source>
</evidence>
<evidence type="ECO:0000313" key="16">
    <source>
        <dbReference type="Proteomes" id="UP000284751"/>
    </source>
</evidence>
<dbReference type="InterPro" id="IPR054728">
    <property type="entry name" value="RsmB-like_ferredoxin"/>
</dbReference>
<organism evidence="15 16">
    <name type="scientific">[Clostridium] leptum</name>
    <dbReference type="NCBI Taxonomy" id="1535"/>
    <lineage>
        <taxon>Bacteria</taxon>
        <taxon>Bacillati</taxon>
        <taxon>Bacillota</taxon>
        <taxon>Clostridia</taxon>
        <taxon>Eubacteriales</taxon>
        <taxon>Oscillospiraceae</taxon>
        <taxon>Oscillospiraceae incertae sedis</taxon>
    </lineage>
</organism>
<evidence type="ECO:0000256" key="8">
    <source>
        <dbReference type="ARBA" id="ARBA00022691"/>
    </source>
</evidence>
<sequence>MSAGKNARLTALKALLRVEEGKGYSNLVLDHGLAASGLDGRDAAFASALFYGVLERRITLDYQISRYSKMPLSQMAAPVKEILRLGFYQLLYMDKVPQSAAVNESVKLTRPVKKDRASGFVNGILRSFIRDGCPCRLPTETAADYLMVKYACPQWIIDLWITAYGREKALELLENLTGRPPLAVRVNSCKTTREALTERLKEEGVETKEVPGVEQALTLERSGSIESLSSFQDGFFHVQDLASQLCCQALSPKPGERVYDVCAAPGGKTFTMAELMENQGELSSFDLYPAKVKLIQQGAKRLGLSMVNARIRDAAHPEQALPPGDKVLCDVPCSGLGIIRRKPEIRYKNKNMLDSLPDLQYLILCISANLTKKHGVLLYSTCTLNPGENNQVARRFLLEHPDFEPYPVSLPEGYERNSFDRENEATLFVKKNGTDGFFFSGFRRLR</sequence>
<accession>A0A412B0D4</accession>
<dbReference type="EC" id="2.1.1.176" evidence="3"/>
<dbReference type="GO" id="GO:0003723">
    <property type="term" value="F:RNA binding"/>
    <property type="evidence" value="ECO:0007669"/>
    <property type="project" value="UniProtKB-UniRule"/>
</dbReference>
<dbReference type="PANTHER" id="PTHR22807">
    <property type="entry name" value="NOP2 YEAST -RELATED NOL1/NOP2/FMU SUN DOMAIN-CONTAINING"/>
    <property type="match status" value="1"/>
</dbReference>
<feature type="binding site" evidence="13">
    <location>
        <position position="286"/>
    </location>
    <ligand>
        <name>S-adenosyl-L-methionine</name>
        <dbReference type="ChEBI" id="CHEBI:59789"/>
    </ligand>
</feature>
<keyword evidence="7 13" id="KW-0808">Transferase</keyword>
<dbReference type="InterPro" id="IPR006027">
    <property type="entry name" value="NusB_RsmB_TIM44"/>
</dbReference>
<feature type="binding site" evidence="13">
    <location>
        <position position="330"/>
    </location>
    <ligand>
        <name>S-adenosyl-L-methionine</name>
        <dbReference type="ChEBI" id="CHEBI:59789"/>
    </ligand>
</feature>
<keyword evidence="5" id="KW-0698">rRNA processing</keyword>
<gene>
    <name evidence="15" type="ORF">DWY99_02285</name>
</gene>
<dbReference type="InterPro" id="IPR029063">
    <property type="entry name" value="SAM-dependent_MTases_sf"/>
</dbReference>
<evidence type="ECO:0000313" key="15">
    <source>
        <dbReference type="EMBL" id="RGQ43784.1"/>
    </source>
</evidence>
<evidence type="ECO:0000256" key="9">
    <source>
        <dbReference type="ARBA" id="ARBA00022884"/>
    </source>
</evidence>
<dbReference type="InterPro" id="IPR023267">
    <property type="entry name" value="RCMT"/>
</dbReference>
<evidence type="ECO:0000256" key="3">
    <source>
        <dbReference type="ARBA" id="ARBA00012140"/>
    </source>
</evidence>
<dbReference type="EMBL" id="QRTC01000004">
    <property type="protein sequence ID" value="RGQ43784.1"/>
    <property type="molecule type" value="Genomic_DNA"/>
</dbReference>
<dbReference type="Pfam" id="PF01029">
    <property type="entry name" value="NusB"/>
    <property type="match status" value="1"/>
</dbReference>
<dbReference type="PROSITE" id="PS51686">
    <property type="entry name" value="SAM_MT_RSMB_NOP"/>
    <property type="match status" value="1"/>
</dbReference>
<dbReference type="Gene3D" id="3.40.50.150">
    <property type="entry name" value="Vaccinia Virus protein VP39"/>
    <property type="match status" value="1"/>
</dbReference>
<evidence type="ECO:0000256" key="4">
    <source>
        <dbReference type="ARBA" id="ARBA00022490"/>
    </source>
</evidence>
<feature type="binding site" evidence="13">
    <location>
        <position position="313"/>
    </location>
    <ligand>
        <name>S-adenosyl-L-methionine</name>
        <dbReference type="ChEBI" id="CHEBI:59789"/>
    </ligand>
</feature>
<feature type="domain" description="SAM-dependent MTase RsmB/NOP-type" evidence="14">
    <location>
        <begin position="172"/>
        <end position="445"/>
    </location>
</feature>
<comment type="similarity">
    <text evidence="13">Belongs to the class I-like SAM-binding methyltransferase superfamily. RsmB/NOP family.</text>
</comment>
<keyword evidence="9 13" id="KW-0694">RNA-binding</keyword>